<accession>A0A370U172</accession>
<evidence type="ECO:0000313" key="4">
    <source>
        <dbReference type="Proteomes" id="UP000254866"/>
    </source>
</evidence>
<dbReference type="RefSeq" id="XP_031874182.1">
    <property type="nucleotide sequence ID" value="XM_032010128.1"/>
</dbReference>
<dbReference type="Proteomes" id="UP000254866">
    <property type="component" value="Unassembled WGS sequence"/>
</dbReference>
<dbReference type="InterPro" id="IPR001660">
    <property type="entry name" value="SAM"/>
</dbReference>
<name>A0A370U172_9HELO</name>
<feature type="domain" description="SAM" evidence="2">
    <location>
        <begin position="455"/>
        <end position="527"/>
    </location>
</feature>
<protein>
    <recommendedName>
        <fullName evidence="2">SAM domain-containing protein</fullName>
    </recommendedName>
</protein>
<dbReference type="AlphaFoldDB" id="A0A370U172"/>
<feature type="compositionally biased region" description="Polar residues" evidence="1">
    <location>
        <begin position="416"/>
        <end position="436"/>
    </location>
</feature>
<dbReference type="EMBL" id="NPIC01000001">
    <property type="protein sequence ID" value="RDL41526.1"/>
    <property type="molecule type" value="Genomic_DNA"/>
</dbReference>
<dbReference type="InterPro" id="IPR013761">
    <property type="entry name" value="SAM/pointed_sf"/>
</dbReference>
<keyword evidence="4" id="KW-1185">Reference proteome</keyword>
<dbReference type="SUPFAM" id="SSF47769">
    <property type="entry name" value="SAM/Pointed domain"/>
    <property type="match status" value="1"/>
</dbReference>
<dbReference type="PROSITE" id="PS50105">
    <property type="entry name" value="SAM_DOMAIN"/>
    <property type="match status" value="1"/>
</dbReference>
<comment type="caution">
    <text evidence="3">The sequence shown here is derived from an EMBL/GenBank/DDBJ whole genome shotgun (WGS) entry which is preliminary data.</text>
</comment>
<feature type="compositionally biased region" description="Polar residues" evidence="1">
    <location>
        <begin position="358"/>
        <end position="376"/>
    </location>
</feature>
<evidence type="ECO:0000313" key="3">
    <source>
        <dbReference type="EMBL" id="RDL41526.1"/>
    </source>
</evidence>
<evidence type="ECO:0000256" key="1">
    <source>
        <dbReference type="SAM" id="MobiDB-lite"/>
    </source>
</evidence>
<dbReference type="GeneID" id="43594354"/>
<proteinExistence type="predicted"/>
<organism evidence="3 4">
    <name type="scientific">Venustampulla echinocandica</name>
    <dbReference type="NCBI Taxonomy" id="2656787"/>
    <lineage>
        <taxon>Eukaryota</taxon>
        <taxon>Fungi</taxon>
        <taxon>Dikarya</taxon>
        <taxon>Ascomycota</taxon>
        <taxon>Pezizomycotina</taxon>
        <taxon>Leotiomycetes</taxon>
        <taxon>Helotiales</taxon>
        <taxon>Pleuroascaceae</taxon>
        <taxon>Venustampulla</taxon>
    </lineage>
</organism>
<sequence length="540" mass="61205">MESSGNTTLTTCVKEPRRKTLRDFRLFTHPSEDHPENINIWNFSTRSWTPWLPEANKEAAQAILWRGARTIAKLLHFCSHQCLVGTVREYIPDEYVHRVFQPTEWAYKFTTQHALFNSDVLKKAVENKILPRWKEHNGYPVHQEAPLTVQEEPNDPDKTRMAFFEERARSDNAALTIFMAPLLEPMDWKTICAQNTAADKQIYEWSVYSLASAANIVSRLLGNRENVTKSAAGHDRNPRWLAVGNTPNRPTYEMIPLAENFWPLPSVNIGGVILGEGEADENPLKSKRRRMPLKDAPAKKRQLAAKAVIPPLPSSIYKPSQMEAPEKQGHVDSLKIHPAERSTAAYLPRHHPHLQTMYSISKSPEPNGQGESNELSTVPKMSPPQASSPRLHDHQTRPHSPPPKAPSMDKAPPTEPQLTEPNNHPTLATSNQRSSATPPPRTKSPNLTTPKVSHWDSEDLTGFLTRMKISADNITMFCSYDFPQKGKLTGEVLLTLTNEEVNDEKLEIEGPEERRRLWRVVNKLHARVQKNDRELGAVDR</sequence>
<gene>
    <name evidence="3" type="ORF">BP5553_01505</name>
</gene>
<reference evidence="3 4" key="1">
    <citation type="journal article" date="2018" name="IMA Fungus">
        <title>IMA Genome-F 9: Draft genome sequence of Annulohypoxylon stygium, Aspergillus mulundensis, Berkeleyomyces basicola (syn. Thielaviopsis basicola), Ceratocystis smalleyi, two Cercospora beticola strains, Coleophoma cylindrospora, Fusarium fracticaudum, Phialophora cf. hyalina, and Morchella septimelata.</title>
        <authorList>
            <person name="Wingfield B.D."/>
            <person name="Bills G.F."/>
            <person name="Dong Y."/>
            <person name="Huang W."/>
            <person name="Nel W.J."/>
            <person name="Swalarsk-Parry B.S."/>
            <person name="Vaghefi N."/>
            <person name="Wilken P.M."/>
            <person name="An Z."/>
            <person name="de Beer Z.W."/>
            <person name="De Vos L."/>
            <person name="Chen L."/>
            <person name="Duong T.A."/>
            <person name="Gao Y."/>
            <person name="Hammerbacher A."/>
            <person name="Kikkert J.R."/>
            <person name="Li Y."/>
            <person name="Li H."/>
            <person name="Li K."/>
            <person name="Li Q."/>
            <person name="Liu X."/>
            <person name="Ma X."/>
            <person name="Naidoo K."/>
            <person name="Pethybridge S.J."/>
            <person name="Sun J."/>
            <person name="Steenkamp E.T."/>
            <person name="van der Nest M.A."/>
            <person name="van Wyk S."/>
            <person name="Wingfield M.J."/>
            <person name="Xiong C."/>
            <person name="Yue Q."/>
            <person name="Zhang X."/>
        </authorList>
    </citation>
    <scope>NUCLEOTIDE SEQUENCE [LARGE SCALE GENOMIC DNA]</scope>
    <source>
        <strain evidence="3 4">BP 5553</strain>
    </source>
</reference>
<feature type="region of interest" description="Disordered" evidence="1">
    <location>
        <begin position="358"/>
        <end position="454"/>
    </location>
</feature>
<evidence type="ECO:0000259" key="2">
    <source>
        <dbReference type="PROSITE" id="PS50105"/>
    </source>
</evidence>